<accession>W1XQG8</accession>
<proteinExistence type="predicted"/>
<dbReference type="EMBL" id="AZMM01013069">
    <property type="protein sequence ID" value="ETJ32472.1"/>
    <property type="molecule type" value="Genomic_DNA"/>
</dbReference>
<reference evidence="1" key="1">
    <citation type="submission" date="2013-12" db="EMBL/GenBank/DDBJ databases">
        <title>A Varibaculum cambriense genome reconstructed from a premature infant gut community with otherwise low bacterial novelty that shifts toward anaerobic metabolism during the third week of life.</title>
        <authorList>
            <person name="Brown C.T."/>
            <person name="Sharon I."/>
            <person name="Thomas B.C."/>
            <person name="Castelle C.J."/>
            <person name="Morowitz M.J."/>
            <person name="Banfield J.F."/>
        </authorList>
    </citation>
    <scope>NUCLEOTIDE SEQUENCE</scope>
</reference>
<comment type="caution">
    <text evidence="1">The sequence shown here is derived from an EMBL/GenBank/DDBJ whole genome shotgun (WGS) entry which is preliminary data.</text>
</comment>
<name>W1XQG8_9ZZZZ</name>
<evidence type="ECO:0000313" key="1">
    <source>
        <dbReference type="EMBL" id="ETJ32472.1"/>
    </source>
</evidence>
<organism evidence="1">
    <name type="scientific">human gut metagenome</name>
    <dbReference type="NCBI Taxonomy" id="408170"/>
    <lineage>
        <taxon>unclassified sequences</taxon>
        <taxon>metagenomes</taxon>
        <taxon>organismal metagenomes</taxon>
    </lineage>
</organism>
<protein>
    <submittedName>
        <fullName evidence="1">Uncharacterized protein</fullName>
    </submittedName>
</protein>
<sequence length="84" mass="9564">IMLDSNSLIGIPWQLAKSRLQAAHIPFKVMIGGSFNRFFEISDKGFYVARITKVDECLHILLYRPMIASDFGNSIEVDYAKEII</sequence>
<gene>
    <name evidence="1" type="ORF">Q604_UNBC13069G0001</name>
</gene>
<dbReference type="AlphaFoldDB" id="W1XQG8"/>
<feature type="non-terminal residue" evidence="1">
    <location>
        <position position="1"/>
    </location>
</feature>